<evidence type="ECO:0000256" key="1">
    <source>
        <dbReference type="ARBA" id="ARBA00004141"/>
    </source>
</evidence>
<gene>
    <name evidence="7" type="ORF">CVT26_005881</name>
</gene>
<feature type="transmembrane region" description="Helical" evidence="6">
    <location>
        <begin position="253"/>
        <end position="276"/>
    </location>
</feature>
<evidence type="ECO:0000256" key="5">
    <source>
        <dbReference type="SAM" id="MobiDB-lite"/>
    </source>
</evidence>
<accession>A0A409Y1K6</accession>
<protein>
    <recommendedName>
        <fullName evidence="9">DUF300-domain-containing protein</fullName>
    </recommendedName>
</protein>
<dbReference type="Pfam" id="PF03619">
    <property type="entry name" value="Solute_trans_a"/>
    <property type="match status" value="1"/>
</dbReference>
<keyword evidence="3 6" id="KW-1133">Transmembrane helix</keyword>
<dbReference type="AlphaFoldDB" id="A0A409Y1K6"/>
<feature type="transmembrane region" description="Helical" evidence="6">
    <location>
        <begin position="56"/>
        <end position="76"/>
    </location>
</feature>
<dbReference type="STRING" id="231916.A0A409Y1K6"/>
<feature type="transmembrane region" description="Helical" evidence="6">
    <location>
        <begin position="177"/>
        <end position="200"/>
    </location>
</feature>
<feature type="transmembrane region" description="Helical" evidence="6">
    <location>
        <begin position="82"/>
        <end position="100"/>
    </location>
</feature>
<organism evidence="7 8">
    <name type="scientific">Gymnopilus dilepis</name>
    <dbReference type="NCBI Taxonomy" id="231916"/>
    <lineage>
        <taxon>Eukaryota</taxon>
        <taxon>Fungi</taxon>
        <taxon>Dikarya</taxon>
        <taxon>Basidiomycota</taxon>
        <taxon>Agaricomycotina</taxon>
        <taxon>Agaricomycetes</taxon>
        <taxon>Agaricomycetidae</taxon>
        <taxon>Agaricales</taxon>
        <taxon>Agaricineae</taxon>
        <taxon>Hymenogastraceae</taxon>
        <taxon>Gymnopilus</taxon>
    </lineage>
</organism>
<dbReference type="InParanoid" id="A0A409Y1K6"/>
<feature type="transmembrane region" description="Helical" evidence="6">
    <location>
        <begin position="12"/>
        <end position="35"/>
    </location>
</feature>
<feature type="transmembrane region" description="Helical" evidence="6">
    <location>
        <begin position="220"/>
        <end position="241"/>
    </location>
</feature>
<name>A0A409Y1K6_9AGAR</name>
<dbReference type="GO" id="GO:0016020">
    <property type="term" value="C:membrane"/>
    <property type="evidence" value="ECO:0007669"/>
    <property type="project" value="UniProtKB-SubCell"/>
</dbReference>
<reference evidence="7 8" key="1">
    <citation type="journal article" date="2018" name="Evol. Lett.">
        <title>Horizontal gene cluster transfer increased hallucinogenic mushroom diversity.</title>
        <authorList>
            <person name="Reynolds H.T."/>
            <person name="Vijayakumar V."/>
            <person name="Gluck-Thaler E."/>
            <person name="Korotkin H.B."/>
            <person name="Matheny P.B."/>
            <person name="Slot J.C."/>
        </authorList>
    </citation>
    <scope>NUCLEOTIDE SEQUENCE [LARGE SCALE GENOMIC DNA]</scope>
    <source>
        <strain evidence="7 8">SRW20</strain>
    </source>
</reference>
<evidence type="ECO:0000313" key="8">
    <source>
        <dbReference type="Proteomes" id="UP000284706"/>
    </source>
</evidence>
<proteinExistence type="predicted"/>
<feature type="compositionally biased region" description="Low complexity" evidence="5">
    <location>
        <begin position="580"/>
        <end position="635"/>
    </location>
</feature>
<feature type="region of interest" description="Disordered" evidence="5">
    <location>
        <begin position="510"/>
        <end position="665"/>
    </location>
</feature>
<dbReference type="InterPro" id="IPR005178">
    <property type="entry name" value="Ostalpha/TMEM184C"/>
</dbReference>
<evidence type="ECO:0000256" key="2">
    <source>
        <dbReference type="ARBA" id="ARBA00022692"/>
    </source>
</evidence>
<comment type="caution">
    <text evidence="7">The sequence shown here is derived from an EMBL/GenBank/DDBJ whole genome shotgun (WGS) entry which is preliminary data.</text>
</comment>
<sequence length="803" mass="90352">MAGEGSGSRLPTAVLTLAGISTVIAVLVSMMSIWLQLRNYRKPALQRMVVRIMVMVPLYAVSSLISLFSVEAAFFIDAVRDIYEAFVIYCFFVLLLSYLGGERSLLILQHGRPPKEPVFPINLFKHEIDVSDPYTFLFLKRGILQYVQVKPLLAAATLILKVTGKYNEGDFRANSGYLYISIVYNLSICLALYCLAMFWVCVNEDLKPFRPVPKFLCVKGILFFSFWQSVAISALVAARVITRLGPYTDAEHISVGLNDLLICIEMPFFAVAHNYAFSYKDFMDPKHTFVARMPMYYAFRDAFGLLDLVEDTKATLRGEGMDYREFEPAEGFMHQGAGRDRRIRAGLRYSKGGQRKYWLPKPAEDARPPGRAERMFNKAIKRVAGEDQAESVHAPLLEPDVENVVHLAPDLQEPTEETIWGDPHVENGYELPFGDLDEGDEELYDHSKKYLFGDYNYPCIDVSSESARTFIWQEEERVLRDERGAWFSPIRGAKGQAAMQNRERSAWEGYGAVSNGDNHNHSKPTYSRNGKRVDSFYDNENHDNQRLIDHDDVRTAVAEEPKDVLMKWTKTTRQTRHKGSQSTSHSHSHSHSQSPHLQSTLHPSTRHTPSSSPHPSSSGASGSGSSPSNNSNHNSMNTRIRSPPSLSRNNSKNKAGSSPVLPPDAVDLVVEDPHAAEEENLRERRKGEPTVRGSGLRRVYRRGFVASGDDEEEGHVEGEVEVAETHPNDDGSRRVEAGEEILHTIGDDEDEVEHQYPRTFGSEWTQNVEVEGVVARSGTPPLHARIQAHQFHDIPDDDNPWAS</sequence>
<dbReference type="EMBL" id="NHYE01001315">
    <property type="protein sequence ID" value="PPQ96895.1"/>
    <property type="molecule type" value="Genomic_DNA"/>
</dbReference>
<evidence type="ECO:0000256" key="3">
    <source>
        <dbReference type="ARBA" id="ARBA00022989"/>
    </source>
</evidence>
<dbReference type="PANTHER" id="PTHR23423">
    <property type="entry name" value="ORGANIC SOLUTE TRANSPORTER-RELATED"/>
    <property type="match status" value="1"/>
</dbReference>
<feature type="compositionally biased region" description="Basic and acidic residues" evidence="5">
    <location>
        <begin position="715"/>
        <end position="733"/>
    </location>
</feature>
<feature type="region of interest" description="Disordered" evidence="5">
    <location>
        <begin position="708"/>
        <end position="733"/>
    </location>
</feature>
<feature type="compositionally biased region" description="Polar residues" evidence="5">
    <location>
        <begin position="636"/>
        <end position="656"/>
    </location>
</feature>
<dbReference type="FunCoup" id="A0A409Y1K6">
    <property type="interactions" value="149"/>
</dbReference>
<dbReference type="Proteomes" id="UP000284706">
    <property type="component" value="Unassembled WGS sequence"/>
</dbReference>
<evidence type="ECO:0008006" key="9">
    <source>
        <dbReference type="Google" id="ProtNLM"/>
    </source>
</evidence>
<feature type="compositionally biased region" description="Basic and acidic residues" evidence="5">
    <location>
        <begin position="531"/>
        <end position="565"/>
    </location>
</feature>
<evidence type="ECO:0000256" key="4">
    <source>
        <dbReference type="ARBA" id="ARBA00023136"/>
    </source>
</evidence>
<comment type="subcellular location">
    <subcellularLocation>
        <location evidence="1">Membrane</location>
        <topology evidence="1">Multi-pass membrane protein</topology>
    </subcellularLocation>
</comment>
<keyword evidence="8" id="KW-1185">Reference proteome</keyword>
<keyword evidence="4 6" id="KW-0472">Membrane</keyword>
<evidence type="ECO:0000256" key="6">
    <source>
        <dbReference type="SAM" id="Phobius"/>
    </source>
</evidence>
<dbReference type="SMART" id="SM01417">
    <property type="entry name" value="Solute_trans_a"/>
    <property type="match status" value="1"/>
</dbReference>
<dbReference type="OrthoDB" id="5348404at2759"/>
<keyword evidence="2 6" id="KW-0812">Transmembrane</keyword>
<evidence type="ECO:0000313" key="7">
    <source>
        <dbReference type="EMBL" id="PPQ96895.1"/>
    </source>
</evidence>